<dbReference type="EC" id="1.8.4.10" evidence="4"/>
<dbReference type="HAMAP" id="MF_00063">
    <property type="entry name" value="CysH"/>
    <property type="match status" value="1"/>
</dbReference>
<feature type="binding site" evidence="4">
    <location>
        <position position="143"/>
    </location>
    <ligand>
        <name>[4Fe-4S] cluster</name>
        <dbReference type="ChEBI" id="CHEBI:49883"/>
    </ligand>
</feature>
<dbReference type="NCBIfam" id="NF002537">
    <property type="entry name" value="PRK02090.1"/>
    <property type="match status" value="1"/>
</dbReference>
<keyword evidence="4" id="KW-0408">Iron</keyword>
<feature type="domain" description="Phosphoadenosine phosphosulphate reductase" evidence="5">
    <location>
        <begin position="61"/>
        <end position="228"/>
    </location>
</feature>
<dbReference type="GO" id="GO:0005737">
    <property type="term" value="C:cytoplasm"/>
    <property type="evidence" value="ECO:0007669"/>
    <property type="project" value="UniProtKB-SubCell"/>
</dbReference>
<dbReference type="Pfam" id="PF01507">
    <property type="entry name" value="PAPS_reduct"/>
    <property type="match status" value="1"/>
</dbReference>
<feature type="binding site" evidence="4">
    <location>
        <position position="142"/>
    </location>
    <ligand>
        <name>[4Fe-4S] cluster</name>
        <dbReference type="ChEBI" id="CHEBI:49883"/>
    </ligand>
</feature>
<dbReference type="GO" id="GO:0051539">
    <property type="term" value="F:4 iron, 4 sulfur cluster binding"/>
    <property type="evidence" value="ECO:0007669"/>
    <property type="project" value="UniProtKB-UniRule"/>
</dbReference>
<dbReference type="GO" id="GO:0043866">
    <property type="term" value="F:adenylyl-sulfate reductase (thioredoxin) activity"/>
    <property type="evidence" value="ECO:0007669"/>
    <property type="project" value="UniProtKB-EC"/>
</dbReference>
<keyword evidence="7" id="KW-1185">Reference proteome</keyword>
<feature type="active site" description="Nucleophile; cysteine thiosulfonate intermediate" evidence="4">
    <location>
        <position position="249"/>
    </location>
</feature>
<comment type="caution">
    <text evidence="6">The sequence shown here is derived from an EMBL/GenBank/DDBJ whole genome shotgun (WGS) entry which is preliminary data.</text>
</comment>
<dbReference type="Proteomes" id="UP000256845">
    <property type="component" value="Unassembled WGS sequence"/>
</dbReference>
<feature type="binding site" evidence="4">
    <location>
        <position position="226"/>
    </location>
    <ligand>
        <name>[4Fe-4S] cluster</name>
        <dbReference type="ChEBI" id="CHEBI:49883"/>
    </ligand>
</feature>
<dbReference type="SUPFAM" id="SSF52402">
    <property type="entry name" value="Adenine nucleotide alpha hydrolases-like"/>
    <property type="match status" value="1"/>
</dbReference>
<feature type="binding site" evidence="4">
    <location>
        <position position="223"/>
    </location>
    <ligand>
        <name>[4Fe-4S] cluster</name>
        <dbReference type="ChEBI" id="CHEBI:49883"/>
    </ligand>
</feature>
<comment type="function">
    <text evidence="4">Catalyzes the formation of sulfite from adenosine 5'-phosphosulfate (APS) using thioredoxin as an electron donor.</text>
</comment>
<dbReference type="GO" id="GO:0046872">
    <property type="term" value="F:metal ion binding"/>
    <property type="evidence" value="ECO:0007669"/>
    <property type="project" value="UniProtKB-KW"/>
</dbReference>
<comment type="subcellular location">
    <subcellularLocation>
        <location evidence="4">Cytoplasm</location>
    </subcellularLocation>
</comment>
<dbReference type="GO" id="GO:0070814">
    <property type="term" value="P:hydrogen sulfide biosynthetic process"/>
    <property type="evidence" value="ECO:0007669"/>
    <property type="project" value="UniProtKB-UniRule"/>
</dbReference>
<evidence type="ECO:0000256" key="1">
    <source>
        <dbReference type="ARBA" id="ARBA00009732"/>
    </source>
</evidence>
<dbReference type="PANTHER" id="PTHR46509">
    <property type="entry name" value="PHOSPHOADENOSINE PHOSPHOSULFATE REDUCTASE"/>
    <property type="match status" value="1"/>
</dbReference>
<evidence type="ECO:0000256" key="3">
    <source>
        <dbReference type="ARBA" id="ARBA00024327"/>
    </source>
</evidence>
<protein>
    <recommendedName>
        <fullName evidence="4">Adenosine 5'-phosphosulfate reductase</fullName>
        <shortName evidence="4">APS reductase</shortName>
        <ecNumber evidence="4">1.8.4.10</ecNumber>
    </recommendedName>
    <alternativeName>
        <fullName evidence="4">5'-adenylylsulfate reductase</fullName>
    </alternativeName>
    <alternativeName>
        <fullName evidence="4">Thioredoxin-dependent 5'-adenylylsulfate reductase</fullName>
    </alternativeName>
</protein>
<keyword evidence="4" id="KW-0963">Cytoplasm</keyword>
<gene>
    <name evidence="4" type="primary">cysH</name>
    <name evidence="6" type="ORF">DFP90_10862</name>
</gene>
<comment type="catalytic activity">
    <reaction evidence="4">
        <text>[thioredoxin]-disulfide + sulfite + AMP + 2 H(+) = adenosine 5'-phosphosulfate + [thioredoxin]-dithiol</text>
        <dbReference type="Rhea" id="RHEA:21976"/>
        <dbReference type="Rhea" id="RHEA-COMP:10698"/>
        <dbReference type="Rhea" id="RHEA-COMP:10700"/>
        <dbReference type="ChEBI" id="CHEBI:15378"/>
        <dbReference type="ChEBI" id="CHEBI:17359"/>
        <dbReference type="ChEBI" id="CHEBI:29950"/>
        <dbReference type="ChEBI" id="CHEBI:50058"/>
        <dbReference type="ChEBI" id="CHEBI:58243"/>
        <dbReference type="ChEBI" id="CHEBI:456215"/>
        <dbReference type="EC" id="1.8.4.10"/>
    </reaction>
</comment>
<dbReference type="OrthoDB" id="9794018at2"/>
<dbReference type="RefSeq" id="WP_115937673.1">
    <property type="nucleotide sequence ID" value="NZ_QRDW01000008.1"/>
</dbReference>
<dbReference type="GO" id="GO:0004604">
    <property type="term" value="F:phosphoadenylyl-sulfate reductase (thioredoxin) activity"/>
    <property type="evidence" value="ECO:0007669"/>
    <property type="project" value="UniProtKB-UniRule"/>
</dbReference>
<dbReference type="InterPro" id="IPR004511">
    <property type="entry name" value="PAPS/APS_Rdtase"/>
</dbReference>
<organism evidence="6 7">
    <name type="scientific">Aestuariispira insulae</name>
    <dbReference type="NCBI Taxonomy" id="1461337"/>
    <lineage>
        <taxon>Bacteria</taxon>
        <taxon>Pseudomonadati</taxon>
        <taxon>Pseudomonadota</taxon>
        <taxon>Alphaproteobacteria</taxon>
        <taxon>Rhodospirillales</taxon>
        <taxon>Kiloniellaceae</taxon>
        <taxon>Aestuariispira</taxon>
    </lineage>
</organism>
<evidence type="ECO:0000256" key="2">
    <source>
        <dbReference type="ARBA" id="ARBA00023002"/>
    </source>
</evidence>
<dbReference type="Gene3D" id="3.40.50.620">
    <property type="entry name" value="HUPs"/>
    <property type="match status" value="1"/>
</dbReference>
<evidence type="ECO:0000259" key="5">
    <source>
        <dbReference type="Pfam" id="PF01507"/>
    </source>
</evidence>
<dbReference type="PANTHER" id="PTHR46509:SF1">
    <property type="entry name" value="PHOSPHOADENOSINE PHOSPHOSULFATE REDUCTASE"/>
    <property type="match status" value="1"/>
</dbReference>
<comment type="pathway">
    <text evidence="3 4">Sulfur metabolism; hydrogen sulfide biosynthesis; sulfite from sulfate.</text>
</comment>
<dbReference type="AlphaFoldDB" id="A0A3D9HEZ1"/>
<keyword evidence="4" id="KW-0411">Iron-sulfur</keyword>
<dbReference type="CDD" id="cd23945">
    <property type="entry name" value="PAPS_reductase"/>
    <property type="match status" value="1"/>
</dbReference>
<comment type="similarity">
    <text evidence="1 4">Belongs to the PAPS reductase family. CysH subfamily.</text>
</comment>
<dbReference type="GO" id="GO:0019379">
    <property type="term" value="P:sulfate assimilation, phosphoadenylyl sulfate reduction by phosphoadenylyl-sulfate reductase (thioredoxin)"/>
    <property type="evidence" value="ECO:0007669"/>
    <property type="project" value="UniProtKB-UniRule"/>
</dbReference>
<proteinExistence type="inferred from homology"/>
<comment type="cofactor">
    <cofactor evidence="4">
        <name>[4Fe-4S] cluster</name>
        <dbReference type="ChEBI" id="CHEBI:49883"/>
    </cofactor>
    <text evidence="4">Binds 1 [4Fe-4S] cluster per subunit.</text>
</comment>
<dbReference type="InterPro" id="IPR002500">
    <property type="entry name" value="PAPS_reduct_dom"/>
</dbReference>
<evidence type="ECO:0000313" key="6">
    <source>
        <dbReference type="EMBL" id="RED48044.1"/>
    </source>
</evidence>
<reference evidence="6 7" key="1">
    <citation type="submission" date="2018-07" db="EMBL/GenBank/DDBJ databases">
        <title>Genomic Encyclopedia of Type Strains, Phase III (KMG-III): the genomes of soil and plant-associated and newly described type strains.</title>
        <authorList>
            <person name="Whitman W."/>
        </authorList>
    </citation>
    <scope>NUCLEOTIDE SEQUENCE [LARGE SCALE GENOMIC DNA]</scope>
    <source>
        <strain evidence="6 7">CECT 8488</strain>
    </source>
</reference>
<keyword evidence="4" id="KW-0479">Metal-binding</keyword>
<evidence type="ECO:0000256" key="4">
    <source>
        <dbReference type="HAMAP-Rule" id="MF_00063"/>
    </source>
</evidence>
<dbReference type="EMBL" id="QRDW01000008">
    <property type="protein sequence ID" value="RED48044.1"/>
    <property type="molecule type" value="Genomic_DNA"/>
</dbReference>
<accession>A0A3D9HEZ1</accession>
<name>A0A3D9HEZ1_9PROT</name>
<sequence>MALIDAADHTAEAQATPLSQRVDVRAHSAPMDPALLNDSLAGLSVKELLHKVLLEIFPGRVAVVSSFGAEAAALLDLVSRVDRDTPIIFMDTGKHFQETLDYRDMLIERLRLTNVQSFNPLETDIQAEDPNGTLWERDTDACCDIRKVRPLDRALQGYDAWISGRKRYQSSTRANLPTFESDDGRIKINPLADWDAEQIDEHYMNFGLPRHPLFYEGYPSIGCANCTSKPKPGEDARSGRWAGNGKTECGIHKMRFADNI</sequence>
<dbReference type="InterPro" id="IPR014729">
    <property type="entry name" value="Rossmann-like_a/b/a_fold"/>
</dbReference>
<keyword evidence="2 4" id="KW-0560">Oxidoreductase</keyword>
<dbReference type="PIRSF" id="PIRSF000857">
    <property type="entry name" value="PAPS_reductase"/>
    <property type="match status" value="1"/>
</dbReference>
<dbReference type="NCBIfam" id="TIGR00434">
    <property type="entry name" value="cysH"/>
    <property type="match status" value="1"/>
</dbReference>
<evidence type="ECO:0000313" key="7">
    <source>
        <dbReference type="Proteomes" id="UP000256845"/>
    </source>
</evidence>